<evidence type="ECO:0000313" key="9">
    <source>
        <dbReference type="EnsemblPlants" id="MELO3C034964.2.1"/>
    </source>
</evidence>
<name>A0A9I9EL89_CUCME</name>
<dbReference type="PANTHER" id="PTHR22930">
    <property type="match status" value="1"/>
</dbReference>
<sequence length="81" mass="9135">MDTVPMEIVSNSKYYPFFKDCTSATDGTHVAASIPQNEQIPFRGRKTNTTCNIIYVCSLDMLFTYVISCWEGSTNDSRILP</sequence>
<dbReference type="EnsemblPlants" id="MELO3C034964.2.1">
    <property type="protein sequence ID" value="MELO3C034964.2.1"/>
    <property type="gene ID" value="MELO3C034964.2"/>
</dbReference>
<dbReference type="GO" id="GO:0005634">
    <property type="term" value="C:nucleus"/>
    <property type="evidence" value="ECO:0007669"/>
    <property type="project" value="UniProtKB-SubCell"/>
</dbReference>
<dbReference type="InterPro" id="IPR027806">
    <property type="entry name" value="HARBI1_dom"/>
</dbReference>
<dbReference type="InterPro" id="IPR045249">
    <property type="entry name" value="HARBI1-like"/>
</dbReference>
<evidence type="ECO:0000256" key="1">
    <source>
        <dbReference type="ARBA" id="ARBA00001968"/>
    </source>
</evidence>
<keyword evidence="5" id="KW-0479">Metal-binding</keyword>
<evidence type="ECO:0000256" key="5">
    <source>
        <dbReference type="ARBA" id="ARBA00022723"/>
    </source>
</evidence>
<evidence type="ECO:0000256" key="6">
    <source>
        <dbReference type="ARBA" id="ARBA00022801"/>
    </source>
</evidence>
<dbReference type="GO" id="GO:0016787">
    <property type="term" value="F:hydrolase activity"/>
    <property type="evidence" value="ECO:0007669"/>
    <property type="project" value="UniProtKB-KW"/>
</dbReference>
<reference evidence="9" key="1">
    <citation type="submission" date="2023-03" db="UniProtKB">
        <authorList>
            <consortium name="EnsemblPlants"/>
        </authorList>
    </citation>
    <scope>IDENTIFICATION</scope>
</reference>
<protein>
    <recommendedName>
        <fullName evidence="8">DDE Tnp4 domain-containing protein</fullName>
    </recommendedName>
</protein>
<keyword evidence="4" id="KW-0540">Nuclease</keyword>
<keyword evidence="7" id="KW-0539">Nucleus</keyword>
<proteinExistence type="inferred from homology"/>
<dbReference type="GO" id="GO:0046872">
    <property type="term" value="F:metal ion binding"/>
    <property type="evidence" value="ECO:0007669"/>
    <property type="project" value="UniProtKB-KW"/>
</dbReference>
<keyword evidence="6" id="KW-0378">Hydrolase</keyword>
<comment type="subcellular location">
    <subcellularLocation>
        <location evidence="2">Nucleus</location>
    </subcellularLocation>
</comment>
<dbReference type="AlphaFoldDB" id="A0A9I9EL89"/>
<comment type="cofactor">
    <cofactor evidence="1">
        <name>a divalent metal cation</name>
        <dbReference type="ChEBI" id="CHEBI:60240"/>
    </cofactor>
</comment>
<dbReference type="PANTHER" id="PTHR22930:SF280">
    <property type="entry name" value="OS11G0202600 PROTEIN"/>
    <property type="match status" value="1"/>
</dbReference>
<evidence type="ECO:0000256" key="3">
    <source>
        <dbReference type="ARBA" id="ARBA00006958"/>
    </source>
</evidence>
<comment type="similarity">
    <text evidence="3">Belongs to the HARBI1 family.</text>
</comment>
<feature type="domain" description="DDE Tnp4" evidence="8">
    <location>
        <begin position="26"/>
        <end position="80"/>
    </location>
</feature>
<evidence type="ECO:0000256" key="4">
    <source>
        <dbReference type="ARBA" id="ARBA00022722"/>
    </source>
</evidence>
<evidence type="ECO:0000259" key="8">
    <source>
        <dbReference type="Pfam" id="PF13359"/>
    </source>
</evidence>
<evidence type="ECO:0000256" key="7">
    <source>
        <dbReference type="ARBA" id="ARBA00023242"/>
    </source>
</evidence>
<organism evidence="9">
    <name type="scientific">Cucumis melo</name>
    <name type="common">Muskmelon</name>
    <dbReference type="NCBI Taxonomy" id="3656"/>
    <lineage>
        <taxon>Eukaryota</taxon>
        <taxon>Viridiplantae</taxon>
        <taxon>Streptophyta</taxon>
        <taxon>Embryophyta</taxon>
        <taxon>Tracheophyta</taxon>
        <taxon>Spermatophyta</taxon>
        <taxon>Magnoliopsida</taxon>
        <taxon>eudicotyledons</taxon>
        <taxon>Gunneridae</taxon>
        <taxon>Pentapetalae</taxon>
        <taxon>rosids</taxon>
        <taxon>fabids</taxon>
        <taxon>Cucurbitales</taxon>
        <taxon>Cucurbitaceae</taxon>
        <taxon>Benincaseae</taxon>
        <taxon>Cucumis</taxon>
    </lineage>
</organism>
<dbReference type="Gramene" id="MELO3C034964.2.1">
    <property type="protein sequence ID" value="MELO3C034964.2.1"/>
    <property type="gene ID" value="MELO3C034964.2"/>
</dbReference>
<evidence type="ECO:0000256" key="2">
    <source>
        <dbReference type="ARBA" id="ARBA00004123"/>
    </source>
</evidence>
<dbReference type="GO" id="GO:0004518">
    <property type="term" value="F:nuclease activity"/>
    <property type="evidence" value="ECO:0007669"/>
    <property type="project" value="UniProtKB-KW"/>
</dbReference>
<dbReference type="Pfam" id="PF13359">
    <property type="entry name" value="DDE_Tnp_4"/>
    <property type="match status" value="1"/>
</dbReference>
<accession>A0A9I9EL89</accession>